<name>A0A2N8P7Y6_STRNR</name>
<keyword evidence="2" id="KW-1185">Reference proteome</keyword>
<accession>A0A2N8P7Y6</accession>
<organism evidence="1 2">
    <name type="scientific">Streptomyces noursei</name>
    <name type="common">Streptomyces albulus</name>
    <dbReference type="NCBI Taxonomy" id="1971"/>
    <lineage>
        <taxon>Bacteria</taxon>
        <taxon>Bacillati</taxon>
        <taxon>Actinomycetota</taxon>
        <taxon>Actinomycetes</taxon>
        <taxon>Kitasatosporales</taxon>
        <taxon>Streptomycetaceae</taxon>
        <taxon>Streptomyces</taxon>
    </lineage>
</organism>
<reference evidence="2" key="1">
    <citation type="submission" date="2015-09" db="EMBL/GenBank/DDBJ databases">
        <authorList>
            <person name="Graham D.E."/>
            <person name="Mahan K.M."/>
            <person name="Klingeman D.M."/>
            <person name="Fida T."/>
            <person name="Giannone R.J."/>
            <person name="Hettich R.L."/>
            <person name="Parry R.J."/>
            <person name="Spain J.C."/>
        </authorList>
    </citation>
    <scope>NUCLEOTIDE SEQUENCE [LARGE SCALE GENOMIC DNA]</scope>
    <source>
        <strain evidence="2">JCM 4701</strain>
    </source>
</reference>
<evidence type="ECO:0000313" key="2">
    <source>
        <dbReference type="Proteomes" id="UP000236047"/>
    </source>
</evidence>
<dbReference type="AlphaFoldDB" id="A0A2N8P7Y6"/>
<comment type="caution">
    <text evidence="1">The sequence shown here is derived from an EMBL/GenBank/DDBJ whole genome shotgun (WGS) entry which is preliminary data.</text>
</comment>
<sequence>MPAWYLGQLVGFDLEATSPDSLTGRGEDSAAQKPGADSFKAAGELVSSDLRSDSDIALVVVVGVGGASSKDDQS</sequence>
<evidence type="ECO:0000313" key="1">
    <source>
        <dbReference type="EMBL" id="PNE37100.1"/>
    </source>
</evidence>
<protein>
    <submittedName>
        <fullName evidence="1">Uncharacterized protein</fullName>
    </submittedName>
</protein>
<dbReference type="EMBL" id="LJSN01000003">
    <property type="protein sequence ID" value="PNE37100.1"/>
    <property type="molecule type" value="Genomic_DNA"/>
</dbReference>
<gene>
    <name evidence="1" type="ORF">AOB60_22090</name>
</gene>
<dbReference type="Proteomes" id="UP000236047">
    <property type="component" value="Unassembled WGS sequence"/>
</dbReference>
<proteinExistence type="predicted"/>